<evidence type="ECO:0000313" key="3">
    <source>
        <dbReference type="Proteomes" id="UP000006868"/>
    </source>
</evidence>
<accession>E3EL40</accession>
<gene>
    <name evidence="2" type="ORF">PPSC2_27120</name>
</gene>
<dbReference type="KEGG" id="ppm:PPSC2_27120"/>
<dbReference type="InterPro" id="IPR028985">
    <property type="entry name" value="Bacillus_phage_prot-like"/>
</dbReference>
<dbReference type="Pfam" id="PF18066">
    <property type="entry name" value="Phage_ABA_S"/>
    <property type="match status" value="1"/>
</dbReference>
<geneLocation type="plasmid" evidence="2 3">
    <name>pSC2</name>
</geneLocation>
<dbReference type="PATRIC" id="fig|886882.15.peg.5736"/>
<reference evidence="2 3" key="1">
    <citation type="journal article" date="2011" name="J. Bacteriol.">
        <title>Complete genome sequence of Paenibacillus polymyxa SC2, a strain of plant growth-promoting Rhizobacterium with broad-spectrum antimicrobial activity.</title>
        <authorList>
            <person name="Ma M."/>
            <person name="Wang C."/>
            <person name="Ding Y."/>
            <person name="Li L."/>
            <person name="Shen D."/>
            <person name="Jiang X."/>
            <person name="Guan D."/>
            <person name="Cao F."/>
            <person name="Chen H."/>
            <person name="Feng R."/>
            <person name="Wang X."/>
            <person name="Ge Y."/>
            <person name="Yao L."/>
            <person name="Bing X."/>
            <person name="Yang X."/>
            <person name="Li J."/>
            <person name="Du B."/>
        </authorList>
    </citation>
    <scope>NUCLEOTIDE SEQUENCE [LARGE SCALE GENOMIC DNA]</scope>
    <source>
        <strain evidence="2 3">SC2</strain>
        <plasmid evidence="3">pSC2</plasmid>
    </source>
</reference>
<feature type="domain" description="Phage ABA sandwich" evidence="1">
    <location>
        <begin position="35"/>
        <end position="106"/>
    </location>
</feature>
<name>E3EL40_PAEPS</name>
<dbReference type="Proteomes" id="UP000006868">
    <property type="component" value="Plasmid pSC2"/>
</dbReference>
<dbReference type="InterPro" id="IPR041270">
    <property type="entry name" value="Phage_ABA_S"/>
</dbReference>
<sequence length="113" mass="12774">MRDVDMDRLVVVDVLQREEDMVAGEDFIGLKEPSGEIRVFKPSQSMDDAMEVAKYVHLFEDGYILHYIKGAFTQKWIWQISRVTEDGIQGFTSGDTPALAICMACLLKSGLKK</sequence>
<dbReference type="RefSeq" id="WP_013386016.1">
    <property type="nucleotide sequence ID" value="NC_014628.2"/>
</dbReference>
<organism evidence="2 3">
    <name type="scientific">Paenibacillus polymyxa (strain SC2)</name>
    <name type="common">Bacillus polymyxa</name>
    <dbReference type="NCBI Taxonomy" id="886882"/>
    <lineage>
        <taxon>Bacteria</taxon>
        <taxon>Bacillati</taxon>
        <taxon>Bacillota</taxon>
        <taxon>Bacilli</taxon>
        <taxon>Bacillales</taxon>
        <taxon>Paenibacillaceae</taxon>
        <taxon>Paenibacillus</taxon>
    </lineage>
</organism>
<dbReference type="EMBL" id="CP002214">
    <property type="protein sequence ID" value="ADO59602.1"/>
    <property type="molecule type" value="Genomic_DNA"/>
</dbReference>
<dbReference type="AlphaFoldDB" id="E3EL40"/>
<evidence type="ECO:0000259" key="1">
    <source>
        <dbReference type="Pfam" id="PF18066"/>
    </source>
</evidence>
<dbReference type="HOGENOM" id="CLU_2130995_0_0_9"/>
<keyword evidence="2" id="KW-0614">Plasmid</keyword>
<protein>
    <recommendedName>
        <fullName evidence="1">Phage ABA sandwich domain-containing protein</fullName>
    </recommendedName>
</protein>
<proteinExistence type="predicted"/>
<dbReference type="Gene3D" id="3.30.2120.10">
    <property type="entry name" value="Bacillus phage protein-like"/>
    <property type="match status" value="1"/>
</dbReference>
<evidence type="ECO:0000313" key="2">
    <source>
        <dbReference type="EMBL" id="ADO59602.1"/>
    </source>
</evidence>